<feature type="domain" description="PIN" evidence="16">
    <location>
        <begin position="63"/>
        <end position="177"/>
    </location>
</feature>
<dbReference type="GO" id="GO:0005730">
    <property type="term" value="C:nucleolus"/>
    <property type="evidence" value="ECO:0007669"/>
    <property type="project" value="UniProtKB-SubCell"/>
</dbReference>
<evidence type="ECO:0000259" key="16">
    <source>
        <dbReference type="SMART" id="SM00670"/>
    </source>
</evidence>
<keyword evidence="13" id="KW-0539">Nucleus</keyword>
<evidence type="ECO:0000313" key="19">
    <source>
        <dbReference type="Proteomes" id="UP000267251"/>
    </source>
</evidence>
<dbReference type="GO" id="GO:0003723">
    <property type="term" value="F:RNA binding"/>
    <property type="evidence" value="ECO:0007669"/>
    <property type="project" value="UniProtKB-KW"/>
</dbReference>
<keyword evidence="8" id="KW-0255">Endonuclease</keyword>
<dbReference type="GO" id="GO:0000176">
    <property type="term" value="C:nuclear exosome (RNase complex)"/>
    <property type="evidence" value="ECO:0007669"/>
    <property type="project" value="TreeGrafter"/>
</dbReference>
<dbReference type="InterPro" id="IPR012340">
    <property type="entry name" value="NA-bd_OB-fold"/>
</dbReference>
<dbReference type="Gene3D" id="2.40.50.690">
    <property type="match status" value="1"/>
</dbReference>
<feature type="region of interest" description="Disordered" evidence="15">
    <location>
        <begin position="300"/>
        <end position="347"/>
    </location>
</feature>
<dbReference type="GO" id="GO:0006364">
    <property type="term" value="P:rRNA processing"/>
    <property type="evidence" value="ECO:0007669"/>
    <property type="project" value="UniProtKB-KW"/>
</dbReference>
<evidence type="ECO:0000256" key="14">
    <source>
        <dbReference type="ARBA" id="ARBA00077930"/>
    </source>
</evidence>
<evidence type="ECO:0000256" key="13">
    <source>
        <dbReference type="ARBA" id="ARBA00023242"/>
    </source>
</evidence>
<dbReference type="InterPro" id="IPR033771">
    <property type="entry name" value="Rrp44_CSD1"/>
</dbReference>
<dbReference type="FunFam" id="3.40.50.1010:FF:000010">
    <property type="entry name" value="Exosome complex exonuclease DIS3"/>
    <property type="match status" value="1"/>
</dbReference>
<reference evidence="19" key="1">
    <citation type="journal article" date="2018" name="Nat. Microbiol.">
        <title>Leveraging single-cell genomics to expand the fungal tree of life.</title>
        <authorList>
            <person name="Ahrendt S.R."/>
            <person name="Quandt C.A."/>
            <person name="Ciobanu D."/>
            <person name="Clum A."/>
            <person name="Salamov A."/>
            <person name="Andreopoulos B."/>
            <person name="Cheng J.F."/>
            <person name="Woyke T."/>
            <person name="Pelin A."/>
            <person name="Henrissat B."/>
            <person name="Reynolds N.K."/>
            <person name="Benny G.L."/>
            <person name="Smith M.E."/>
            <person name="James T.Y."/>
            <person name="Grigoriev I.V."/>
        </authorList>
    </citation>
    <scope>NUCLEOTIDE SEQUENCE [LARGE SCALE GENOMIC DNA]</scope>
</reference>
<evidence type="ECO:0000256" key="4">
    <source>
        <dbReference type="ARBA" id="ARBA00005785"/>
    </source>
</evidence>
<keyword evidence="5" id="KW-0963">Cytoplasm</keyword>
<proteinExistence type="inferred from homology"/>
<dbReference type="GO" id="GO:0000175">
    <property type="term" value="F:3'-5'-RNA exonuclease activity"/>
    <property type="evidence" value="ECO:0007669"/>
    <property type="project" value="UniProtKB-ARBA"/>
</dbReference>
<evidence type="ECO:0000256" key="3">
    <source>
        <dbReference type="ARBA" id="ARBA00004604"/>
    </source>
</evidence>
<comment type="subcellular location">
    <subcellularLocation>
        <location evidence="2">Cytoplasm</location>
    </subcellularLocation>
    <subcellularLocation>
        <location evidence="3">Nucleus</location>
        <location evidence="3">Nucleolus</location>
    </subcellularLocation>
</comment>
<keyword evidence="12" id="KW-0694">RNA-binding</keyword>
<dbReference type="CDD" id="cd09862">
    <property type="entry name" value="PIN_Rrp44-like"/>
    <property type="match status" value="1"/>
</dbReference>
<dbReference type="Pfam" id="PF13638">
    <property type="entry name" value="PIN_4"/>
    <property type="match status" value="1"/>
</dbReference>
<name>A0A4P9Y212_9FUNG</name>
<dbReference type="GO" id="GO:0016075">
    <property type="term" value="P:rRNA catabolic process"/>
    <property type="evidence" value="ECO:0007669"/>
    <property type="project" value="TreeGrafter"/>
</dbReference>
<keyword evidence="6" id="KW-0698">rRNA processing</keyword>
<dbReference type="EMBL" id="KZ988182">
    <property type="protein sequence ID" value="RKP12857.1"/>
    <property type="molecule type" value="Genomic_DNA"/>
</dbReference>
<dbReference type="InterPro" id="IPR001900">
    <property type="entry name" value="RNase_II/R"/>
</dbReference>
<dbReference type="AlphaFoldDB" id="A0A4P9Y212"/>
<dbReference type="InterPro" id="IPR041505">
    <property type="entry name" value="Dis3_CSD2"/>
</dbReference>
<dbReference type="InterPro" id="IPR029060">
    <property type="entry name" value="PIN-like_dom_sf"/>
</dbReference>
<evidence type="ECO:0000256" key="6">
    <source>
        <dbReference type="ARBA" id="ARBA00022552"/>
    </source>
</evidence>
<dbReference type="GO" id="GO:0004519">
    <property type="term" value="F:endonuclease activity"/>
    <property type="evidence" value="ECO:0007669"/>
    <property type="project" value="UniProtKB-KW"/>
</dbReference>
<dbReference type="GO" id="GO:0071034">
    <property type="term" value="P:CUT catabolic process"/>
    <property type="evidence" value="ECO:0007669"/>
    <property type="project" value="UniProtKB-ARBA"/>
</dbReference>
<dbReference type="SMART" id="SM00670">
    <property type="entry name" value="PINc"/>
    <property type="match status" value="1"/>
</dbReference>
<dbReference type="Gene3D" id="3.40.50.1010">
    <property type="entry name" value="5'-nuclease"/>
    <property type="match status" value="1"/>
</dbReference>
<evidence type="ECO:0000256" key="12">
    <source>
        <dbReference type="ARBA" id="ARBA00022884"/>
    </source>
</evidence>
<dbReference type="PANTHER" id="PTHR23355">
    <property type="entry name" value="RIBONUCLEASE"/>
    <property type="match status" value="1"/>
</dbReference>
<dbReference type="GO" id="GO:0000177">
    <property type="term" value="C:cytoplasmic exosome (RNase complex)"/>
    <property type="evidence" value="ECO:0007669"/>
    <property type="project" value="TreeGrafter"/>
</dbReference>
<comment type="cofactor">
    <cofactor evidence="1">
        <name>Mg(2+)</name>
        <dbReference type="ChEBI" id="CHEBI:18420"/>
    </cofactor>
</comment>
<dbReference type="InterPro" id="IPR050180">
    <property type="entry name" value="RNR_Ribonuclease"/>
</dbReference>
<dbReference type="Gene3D" id="2.40.50.700">
    <property type="match status" value="1"/>
</dbReference>
<dbReference type="Pfam" id="PF17849">
    <property type="entry name" value="OB_Dis3"/>
    <property type="match status" value="1"/>
</dbReference>
<keyword evidence="9" id="KW-0378">Hydrolase</keyword>
<comment type="similarity">
    <text evidence="4">Belongs to the RNR ribonuclease family.</text>
</comment>
<evidence type="ECO:0000259" key="17">
    <source>
        <dbReference type="SMART" id="SM00955"/>
    </source>
</evidence>
<evidence type="ECO:0000256" key="8">
    <source>
        <dbReference type="ARBA" id="ARBA00022759"/>
    </source>
</evidence>
<evidence type="ECO:0000256" key="5">
    <source>
        <dbReference type="ARBA" id="ARBA00022490"/>
    </source>
</evidence>
<keyword evidence="10" id="KW-0271">Exosome</keyword>
<dbReference type="SMART" id="SM00955">
    <property type="entry name" value="RNB"/>
    <property type="match status" value="1"/>
</dbReference>
<protein>
    <recommendedName>
        <fullName evidence="14">Ribosomal RNA-processing protein 44</fullName>
    </recommendedName>
</protein>
<feature type="domain" description="RNB" evidence="17">
    <location>
        <begin position="481"/>
        <end position="790"/>
    </location>
</feature>
<dbReference type="SUPFAM" id="SSF88723">
    <property type="entry name" value="PIN domain-like"/>
    <property type="match status" value="1"/>
</dbReference>
<accession>A0A4P9Y212</accession>
<keyword evidence="11" id="KW-0269">Exonuclease</keyword>
<dbReference type="PANTHER" id="PTHR23355:SF35">
    <property type="entry name" value="EXOSOME COMPLEX EXONUCLEASE RRP44"/>
    <property type="match status" value="1"/>
</dbReference>
<keyword evidence="7" id="KW-0540">Nuclease</keyword>
<evidence type="ECO:0000256" key="1">
    <source>
        <dbReference type="ARBA" id="ARBA00001946"/>
    </source>
</evidence>
<dbReference type="Pfam" id="PF17216">
    <property type="entry name" value="Rrp44_CSD1"/>
    <property type="match status" value="1"/>
</dbReference>
<dbReference type="FunFam" id="2.40.50.700:FF:000001">
    <property type="entry name" value="Exosome complex exonuclease exoribonuclease (Rrp44)"/>
    <property type="match status" value="1"/>
</dbReference>
<dbReference type="InterPro" id="IPR002716">
    <property type="entry name" value="PIN_dom"/>
</dbReference>
<keyword evidence="19" id="KW-1185">Reference proteome</keyword>
<dbReference type="OrthoDB" id="372421at2759"/>
<dbReference type="SUPFAM" id="SSF50249">
    <property type="entry name" value="Nucleic acid-binding proteins"/>
    <property type="match status" value="2"/>
</dbReference>
<gene>
    <name evidence="18" type="ORF">BJ684DRAFT_10893</name>
</gene>
<dbReference type="Pfam" id="PF00773">
    <property type="entry name" value="RNB"/>
    <property type="match status" value="1"/>
</dbReference>
<evidence type="ECO:0000256" key="11">
    <source>
        <dbReference type="ARBA" id="ARBA00022839"/>
    </source>
</evidence>
<evidence type="ECO:0000256" key="15">
    <source>
        <dbReference type="SAM" id="MobiDB-lite"/>
    </source>
</evidence>
<evidence type="ECO:0000313" key="18">
    <source>
        <dbReference type="EMBL" id="RKP12857.1"/>
    </source>
</evidence>
<evidence type="ECO:0000256" key="7">
    <source>
        <dbReference type="ARBA" id="ARBA00022722"/>
    </source>
</evidence>
<evidence type="ECO:0000256" key="10">
    <source>
        <dbReference type="ARBA" id="ARBA00022835"/>
    </source>
</evidence>
<organism evidence="18 19">
    <name type="scientific">Piptocephalis cylindrospora</name>
    <dbReference type="NCBI Taxonomy" id="1907219"/>
    <lineage>
        <taxon>Eukaryota</taxon>
        <taxon>Fungi</taxon>
        <taxon>Fungi incertae sedis</taxon>
        <taxon>Zoopagomycota</taxon>
        <taxon>Zoopagomycotina</taxon>
        <taxon>Zoopagomycetes</taxon>
        <taxon>Zoopagales</taxon>
        <taxon>Piptocephalidaceae</taxon>
        <taxon>Piptocephalis</taxon>
    </lineage>
</organism>
<evidence type="ECO:0000256" key="2">
    <source>
        <dbReference type="ARBA" id="ARBA00004496"/>
    </source>
</evidence>
<dbReference type="GO" id="GO:0071031">
    <property type="term" value="P:nuclear mRNA surveillance of mRNA 3'-end processing"/>
    <property type="evidence" value="ECO:0007669"/>
    <property type="project" value="TreeGrafter"/>
</dbReference>
<dbReference type="Proteomes" id="UP000267251">
    <property type="component" value="Unassembled WGS sequence"/>
</dbReference>
<evidence type="ECO:0000256" key="9">
    <source>
        <dbReference type="ARBA" id="ARBA00022801"/>
    </source>
</evidence>
<sequence>MLRSKAFVHRNKKGNVVKVVKEHYLRDDISCSSKACTTCTHLTPPILASDPPTYPNTAFPKPHYLIPDTNVFLHQMDLLEKPFLTNIIVLQVVLEEVKHRSAAMAARLKVLMDDADRHFCLFSNEHHRDTYVERLPEESPNDRNDRAIRVATKWYTEHLTPAGIQVIMLSNDTENRLRANASHIPSTSVLEYVQGLPDHPELLDVIVHDTDGDLEGTGEAPKFSYPHHISPLAISSGVKSGNLLQGTLNISQHNYLEGSIYTKIQGIEQSVLILGRTHLNRATQGDVVAVQLLPKEEWRTTPTSVVEEEDEEGKSPREAKRRKTLSPDEEMKDVSSHEEAVKSPPQPTAKVVGIVRRQWRHYCGFIDRRTVKLDQTMSYQNVLFFAMDRRLPKIRLRTRQAGLLLGQRIVVTIDSWAETSKYPMGHFVRALGAVGDKDTETEVLLLEHDCPHGEFSRKVLACLPEEGENWVVQDAHLAQGRRDLRDLPICSIDPPGCTDIDDALHVQTLPNGNYQVGVHIADVTHFVRPGTPMDVEAASRGTTVYLVNKRIDMLPSLLGTNLCSLRSNVERLAFSCLWEMTPDAQIVGVEFTKSVIASKASLTYEEAQLRIDDPSKEDAVTKGIRVLNILAKKLRARRMERGALTLASPEVRFALENDSQDPVDVEMKEMKETNALVEEFMLLANISVAEKIFSRFPEASMLRYVVFFSEKDAGYAHVKLTHLLLPPIFRRHPSTRALVSFISFISTSTGSCESFSRANLTSGLAKVRAPRSIRRARSFLARILSTRIPLVTASSLELVERDEGN</sequence>
<feature type="compositionally biased region" description="Basic and acidic residues" evidence="15">
    <location>
        <begin position="332"/>
        <end position="341"/>
    </location>
</feature>